<accession>A0A834YSZ6</accession>
<evidence type="ECO:0000256" key="7">
    <source>
        <dbReference type="RuleBase" id="RU367022"/>
    </source>
</evidence>
<feature type="transmembrane region" description="Helical" evidence="7">
    <location>
        <begin position="64"/>
        <end position="83"/>
    </location>
</feature>
<dbReference type="Proteomes" id="UP000655225">
    <property type="component" value="Unassembled WGS sequence"/>
</dbReference>
<dbReference type="InterPro" id="IPR007274">
    <property type="entry name" value="Cop_transporter"/>
</dbReference>
<dbReference type="EMBL" id="JABCRI010000015">
    <property type="protein sequence ID" value="KAF8393635.1"/>
    <property type="molecule type" value="Genomic_DNA"/>
</dbReference>
<dbReference type="OrthoDB" id="73901at2759"/>
<proteinExistence type="inferred from homology"/>
<evidence type="ECO:0000256" key="4">
    <source>
        <dbReference type="ARBA" id="ARBA00022796"/>
    </source>
</evidence>
<keyword evidence="6 7" id="KW-0472">Membrane</keyword>
<keyword evidence="5 7" id="KW-1133">Transmembrane helix</keyword>
<comment type="subcellular location">
    <subcellularLocation>
        <location evidence="1 7">Membrane</location>
        <topology evidence="1 7">Multi-pass membrane protein</topology>
    </subcellularLocation>
</comment>
<evidence type="ECO:0000256" key="2">
    <source>
        <dbReference type="ARBA" id="ARBA00006921"/>
    </source>
</evidence>
<dbReference type="AlphaFoldDB" id="A0A834YSZ6"/>
<evidence type="ECO:0000256" key="3">
    <source>
        <dbReference type="ARBA" id="ARBA00022692"/>
    </source>
</evidence>
<reference evidence="8 9" key="1">
    <citation type="submission" date="2020-04" db="EMBL/GenBank/DDBJ databases">
        <title>Plant Genome Project.</title>
        <authorList>
            <person name="Zhang R.-G."/>
        </authorList>
    </citation>
    <scope>NUCLEOTIDE SEQUENCE [LARGE SCALE GENOMIC DNA]</scope>
    <source>
        <strain evidence="8">YNK0</strain>
        <tissue evidence="8">Leaf</tissue>
    </source>
</reference>
<evidence type="ECO:0000256" key="1">
    <source>
        <dbReference type="ARBA" id="ARBA00004141"/>
    </source>
</evidence>
<dbReference type="GO" id="GO:0005886">
    <property type="term" value="C:plasma membrane"/>
    <property type="evidence" value="ECO:0007669"/>
    <property type="project" value="TreeGrafter"/>
</dbReference>
<keyword evidence="7" id="KW-0406">Ion transport</keyword>
<keyword evidence="7" id="KW-0186">Copper</keyword>
<name>A0A834YSZ6_TETSI</name>
<feature type="transmembrane region" description="Helical" evidence="7">
    <location>
        <begin position="39"/>
        <end position="58"/>
    </location>
</feature>
<organism evidence="8 9">
    <name type="scientific">Tetracentron sinense</name>
    <name type="common">Spur-leaf</name>
    <dbReference type="NCBI Taxonomy" id="13715"/>
    <lineage>
        <taxon>Eukaryota</taxon>
        <taxon>Viridiplantae</taxon>
        <taxon>Streptophyta</taxon>
        <taxon>Embryophyta</taxon>
        <taxon>Tracheophyta</taxon>
        <taxon>Spermatophyta</taxon>
        <taxon>Magnoliopsida</taxon>
        <taxon>Trochodendrales</taxon>
        <taxon>Trochodendraceae</taxon>
        <taxon>Tetracentron</taxon>
    </lineage>
</organism>
<dbReference type="PANTHER" id="PTHR12483:SF27">
    <property type="entry name" value="COPPER TRANSPORT PROTEIN CTR1"/>
    <property type="match status" value="1"/>
</dbReference>
<comment type="similarity">
    <text evidence="2 7">Belongs to the copper transporter (Ctr) (TC 1.A.56) family. SLC31A subfamily.</text>
</comment>
<evidence type="ECO:0000256" key="6">
    <source>
        <dbReference type="ARBA" id="ARBA00023136"/>
    </source>
</evidence>
<keyword evidence="7" id="KW-0813">Transport</keyword>
<keyword evidence="3 7" id="KW-0812">Transmembrane</keyword>
<dbReference type="PANTHER" id="PTHR12483">
    <property type="entry name" value="SOLUTE CARRIER FAMILY 31 COPPER TRANSPORTERS"/>
    <property type="match status" value="1"/>
</dbReference>
<evidence type="ECO:0000256" key="5">
    <source>
        <dbReference type="ARBA" id="ARBA00022989"/>
    </source>
</evidence>
<evidence type="ECO:0000313" key="8">
    <source>
        <dbReference type="EMBL" id="KAF8393635.1"/>
    </source>
</evidence>
<keyword evidence="9" id="KW-1185">Reference proteome</keyword>
<evidence type="ECO:0000313" key="9">
    <source>
        <dbReference type="Proteomes" id="UP000655225"/>
    </source>
</evidence>
<dbReference type="GO" id="GO:0005375">
    <property type="term" value="F:copper ion transmembrane transporter activity"/>
    <property type="evidence" value="ECO:0007669"/>
    <property type="project" value="UniProtKB-UniRule"/>
</dbReference>
<sequence>MENRRLRFKVLATRNPSPPSMSSPLLLPRFRGGRWSNPAKFSVAVLFGINSAIGYLLMLAIMSFNGGVFVAVVLGLAFGFFLFRSKDEEEAPCGTTLLVSLTGRRMKDVGMSKVVGEKHFVMSRHYEAQASNGRISTLPRVRSLLVSNGASLLLQRLPPR</sequence>
<gene>
    <name evidence="8" type="ORF">HHK36_021881</name>
</gene>
<comment type="caution">
    <text evidence="8">The sequence shown here is derived from an EMBL/GenBank/DDBJ whole genome shotgun (WGS) entry which is preliminary data.</text>
</comment>
<keyword evidence="4 7" id="KW-0187">Copper transport</keyword>
<dbReference type="Pfam" id="PF04145">
    <property type="entry name" value="Ctr"/>
    <property type="match status" value="1"/>
</dbReference>
<protein>
    <recommendedName>
        <fullName evidence="7">Copper transport protein</fullName>
    </recommendedName>
</protein>